<dbReference type="AlphaFoldDB" id="A0A9W7GC21"/>
<evidence type="ECO:0000313" key="1">
    <source>
        <dbReference type="EMBL" id="GMI40801.1"/>
    </source>
</evidence>
<reference evidence="2" key="1">
    <citation type="journal article" date="2023" name="Commun. Biol.">
        <title>Genome analysis of Parmales, the sister group of diatoms, reveals the evolutionary specialization of diatoms from phago-mixotrophs to photoautotrophs.</title>
        <authorList>
            <person name="Ban H."/>
            <person name="Sato S."/>
            <person name="Yoshikawa S."/>
            <person name="Yamada K."/>
            <person name="Nakamura Y."/>
            <person name="Ichinomiya M."/>
            <person name="Sato N."/>
            <person name="Blanc-Mathieu R."/>
            <person name="Endo H."/>
            <person name="Kuwata A."/>
            <person name="Ogata H."/>
        </authorList>
    </citation>
    <scope>NUCLEOTIDE SEQUENCE [LARGE SCALE GENOMIC DNA]</scope>
</reference>
<proteinExistence type="predicted"/>
<organism evidence="1 2">
    <name type="scientific">Triparma columacea</name>
    <dbReference type="NCBI Taxonomy" id="722753"/>
    <lineage>
        <taxon>Eukaryota</taxon>
        <taxon>Sar</taxon>
        <taxon>Stramenopiles</taxon>
        <taxon>Ochrophyta</taxon>
        <taxon>Bolidophyceae</taxon>
        <taxon>Parmales</taxon>
        <taxon>Triparmaceae</taxon>
        <taxon>Triparma</taxon>
    </lineage>
</organism>
<dbReference type="EMBL" id="BRYA01000136">
    <property type="protein sequence ID" value="GMI40801.1"/>
    <property type="molecule type" value="Genomic_DNA"/>
</dbReference>
<name>A0A9W7GC21_9STRA</name>
<accession>A0A9W7GC21</accession>
<sequence length="173" mass="18653">MEAISGGEVGNWVVDVMGTEEGEEVRGRRERVEGSIQGEGLDRRTLEGREGKYATEGGGGGRGGEIVVTVPVKRGHVIVFKDGIVLTDSKGEVAREWTGKVGAYVRWGRWGDEEVAVGNLDGIVWRCGITEGEGAVIERLGTVREFKGTWGRRGVIWGEEGKVRVLGEDGEGI</sequence>
<evidence type="ECO:0000313" key="2">
    <source>
        <dbReference type="Proteomes" id="UP001165065"/>
    </source>
</evidence>
<keyword evidence="2" id="KW-1185">Reference proteome</keyword>
<protein>
    <submittedName>
        <fullName evidence="1">Uncharacterized protein</fullName>
    </submittedName>
</protein>
<gene>
    <name evidence="1" type="ORF">TrCOL_g386</name>
</gene>
<comment type="caution">
    <text evidence="1">The sequence shown here is derived from an EMBL/GenBank/DDBJ whole genome shotgun (WGS) entry which is preliminary data.</text>
</comment>
<dbReference type="Proteomes" id="UP001165065">
    <property type="component" value="Unassembled WGS sequence"/>
</dbReference>
<feature type="non-terminal residue" evidence="1">
    <location>
        <position position="173"/>
    </location>
</feature>